<dbReference type="FunFam" id="1.10.1520.10:FF:000018">
    <property type="entry name" value="RNase III domain protein"/>
    <property type="match status" value="1"/>
</dbReference>
<dbReference type="OrthoDB" id="2281895at2759"/>
<feature type="non-terminal residue" evidence="2">
    <location>
        <position position="1"/>
    </location>
</feature>
<dbReference type="GeneID" id="54416102"/>
<dbReference type="GO" id="GO:0004525">
    <property type="term" value="F:ribonuclease III activity"/>
    <property type="evidence" value="ECO:0007669"/>
    <property type="project" value="InterPro"/>
</dbReference>
<evidence type="ECO:0000313" key="2">
    <source>
        <dbReference type="EMBL" id="KAF1812290.1"/>
    </source>
</evidence>
<sequence>RPRWQQTPPSLRAPVRLRASRSNLPFTVNDDPKVLDDFYRRFLGSRPELVPSEEVRWIAITHKSFDQGARGYNARLAYMGKRIADLQTSLALLQPSHAVTPIPDPYGRTPFTHPALDQLDNLSPARKLEILSPTRIAPLAETYGLNHVVRWTPRMPDNLKESGIDSVLAQAMYAIIGAIALEHGGAAAKAVFDSQILKSL</sequence>
<dbReference type="InterPro" id="IPR000999">
    <property type="entry name" value="RNase_III_dom"/>
</dbReference>
<reference evidence="4" key="2">
    <citation type="submission" date="2020-04" db="EMBL/GenBank/DDBJ databases">
        <authorList>
            <consortium name="NCBI Genome Project"/>
        </authorList>
    </citation>
    <scope>NUCLEOTIDE SEQUENCE</scope>
    <source>
        <strain evidence="4">CBS 781.70</strain>
    </source>
</reference>
<dbReference type="CDD" id="cd00593">
    <property type="entry name" value="RIBOc"/>
    <property type="match status" value="1"/>
</dbReference>
<dbReference type="PANTHER" id="PTHR28160">
    <property type="entry name" value="54S RIBOSOMAL PROTEIN L15, MITOCHONDRIAL"/>
    <property type="match status" value="1"/>
</dbReference>
<organism evidence="2">
    <name type="scientific">Eremomyces bilateralis CBS 781.70</name>
    <dbReference type="NCBI Taxonomy" id="1392243"/>
    <lineage>
        <taxon>Eukaryota</taxon>
        <taxon>Fungi</taxon>
        <taxon>Dikarya</taxon>
        <taxon>Ascomycota</taxon>
        <taxon>Pezizomycotina</taxon>
        <taxon>Dothideomycetes</taxon>
        <taxon>Dothideomycetes incertae sedis</taxon>
        <taxon>Eremomycetales</taxon>
        <taxon>Eremomycetaceae</taxon>
        <taxon>Eremomyces</taxon>
    </lineage>
</organism>
<evidence type="ECO:0000313" key="3">
    <source>
        <dbReference type="Proteomes" id="UP000504638"/>
    </source>
</evidence>
<dbReference type="Proteomes" id="UP000504638">
    <property type="component" value="Unplaced"/>
</dbReference>
<dbReference type="SUPFAM" id="SSF69065">
    <property type="entry name" value="RNase III domain-like"/>
    <property type="match status" value="1"/>
</dbReference>
<dbReference type="GO" id="GO:0005762">
    <property type="term" value="C:mitochondrial large ribosomal subunit"/>
    <property type="evidence" value="ECO:0007669"/>
    <property type="project" value="InterPro"/>
</dbReference>
<feature type="domain" description="RNase III" evidence="1">
    <location>
        <begin position="53"/>
        <end position="199"/>
    </location>
</feature>
<proteinExistence type="predicted"/>
<dbReference type="InterPro" id="IPR036389">
    <property type="entry name" value="RNase_III_sf"/>
</dbReference>
<dbReference type="GO" id="GO:0006396">
    <property type="term" value="P:RNA processing"/>
    <property type="evidence" value="ECO:0007669"/>
    <property type="project" value="InterPro"/>
</dbReference>
<gene>
    <name evidence="2 4" type="ORF">P152DRAFT_371938</name>
</gene>
<feature type="non-terminal residue" evidence="2">
    <location>
        <position position="200"/>
    </location>
</feature>
<dbReference type="EMBL" id="ML975158">
    <property type="protein sequence ID" value="KAF1812290.1"/>
    <property type="molecule type" value="Genomic_DNA"/>
</dbReference>
<accession>A0A6G1G2Z2</accession>
<protein>
    <recommendedName>
        <fullName evidence="1">RNase III domain-containing protein</fullName>
    </recommendedName>
</protein>
<evidence type="ECO:0000259" key="1">
    <source>
        <dbReference type="Pfam" id="PF14622"/>
    </source>
</evidence>
<keyword evidence="3" id="KW-1185">Reference proteome</keyword>
<dbReference type="GO" id="GO:0032543">
    <property type="term" value="P:mitochondrial translation"/>
    <property type="evidence" value="ECO:0007669"/>
    <property type="project" value="InterPro"/>
</dbReference>
<evidence type="ECO:0000313" key="4">
    <source>
        <dbReference type="RefSeq" id="XP_033533921.1"/>
    </source>
</evidence>
<dbReference type="AlphaFoldDB" id="A0A6G1G2Z2"/>
<reference evidence="2 4" key="1">
    <citation type="submission" date="2020-01" db="EMBL/GenBank/DDBJ databases">
        <authorList>
            <consortium name="DOE Joint Genome Institute"/>
            <person name="Haridas S."/>
            <person name="Albert R."/>
            <person name="Binder M."/>
            <person name="Bloem J."/>
            <person name="Labutti K."/>
            <person name="Salamov A."/>
            <person name="Andreopoulos B."/>
            <person name="Baker S.E."/>
            <person name="Barry K."/>
            <person name="Bills G."/>
            <person name="Bluhm B.H."/>
            <person name="Cannon C."/>
            <person name="Castanera R."/>
            <person name="Culley D.E."/>
            <person name="Daum C."/>
            <person name="Ezra D."/>
            <person name="Gonzalez J.B."/>
            <person name="Henrissat B."/>
            <person name="Kuo A."/>
            <person name="Liang C."/>
            <person name="Lipzen A."/>
            <person name="Lutzoni F."/>
            <person name="Magnuson J."/>
            <person name="Mondo S."/>
            <person name="Nolan M."/>
            <person name="Ohm R."/>
            <person name="Pangilinan J."/>
            <person name="Park H.-J."/>
            <person name="Ramirez L."/>
            <person name="Alfaro M."/>
            <person name="Sun H."/>
            <person name="Tritt A."/>
            <person name="Yoshinaga Y."/>
            <person name="Zwiers L.-H."/>
            <person name="Turgeon B.G."/>
            <person name="Goodwin S.B."/>
            <person name="Spatafora J.W."/>
            <person name="Crous P.W."/>
            <person name="Grigoriev I.V."/>
        </authorList>
    </citation>
    <scope>NUCLEOTIDE SEQUENCE</scope>
    <source>
        <strain evidence="2 4">CBS 781.70</strain>
    </source>
</reference>
<name>A0A6G1G2Z2_9PEZI</name>
<dbReference type="Pfam" id="PF14622">
    <property type="entry name" value="Ribonucleas_3_3"/>
    <property type="match status" value="1"/>
</dbReference>
<dbReference type="GO" id="GO:0003735">
    <property type="term" value="F:structural constituent of ribosome"/>
    <property type="evidence" value="ECO:0007669"/>
    <property type="project" value="InterPro"/>
</dbReference>
<dbReference type="InterPro" id="IPR040030">
    <property type="entry name" value="Ribosomal_mL57"/>
</dbReference>
<dbReference type="Gene3D" id="1.10.1520.10">
    <property type="entry name" value="Ribonuclease III domain"/>
    <property type="match status" value="1"/>
</dbReference>
<dbReference type="PANTHER" id="PTHR28160:SF1">
    <property type="entry name" value="LARGE RIBOSOMAL SUBUNIT PROTEIN ML57"/>
    <property type="match status" value="1"/>
</dbReference>
<dbReference type="RefSeq" id="XP_033533921.1">
    <property type="nucleotide sequence ID" value="XM_033675532.1"/>
</dbReference>
<reference evidence="4" key="3">
    <citation type="submission" date="2025-04" db="UniProtKB">
        <authorList>
            <consortium name="RefSeq"/>
        </authorList>
    </citation>
    <scope>IDENTIFICATION</scope>
    <source>
        <strain evidence="4">CBS 781.70</strain>
    </source>
</reference>